<dbReference type="AlphaFoldDB" id="A0A7W7H1K0"/>
<evidence type="ECO:0000259" key="2">
    <source>
        <dbReference type="Pfam" id="PF13581"/>
    </source>
</evidence>
<dbReference type="InterPro" id="IPR003594">
    <property type="entry name" value="HATPase_dom"/>
</dbReference>
<keyword evidence="1" id="KW-0808">Transferase</keyword>
<dbReference type="InterPro" id="IPR050267">
    <property type="entry name" value="Anti-sigma-factor_SerPK"/>
</dbReference>
<accession>A0A7W7H1K0</accession>
<organism evidence="3 4">
    <name type="scientific">Actinoplanes octamycinicus</name>
    <dbReference type="NCBI Taxonomy" id="135948"/>
    <lineage>
        <taxon>Bacteria</taxon>
        <taxon>Bacillati</taxon>
        <taxon>Actinomycetota</taxon>
        <taxon>Actinomycetes</taxon>
        <taxon>Micromonosporales</taxon>
        <taxon>Micromonosporaceae</taxon>
        <taxon>Actinoplanes</taxon>
    </lineage>
</organism>
<evidence type="ECO:0000256" key="1">
    <source>
        <dbReference type="ARBA" id="ARBA00022527"/>
    </source>
</evidence>
<dbReference type="RefSeq" id="WP_239177577.1">
    <property type="nucleotide sequence ID" value="NZ_BAABFG010000005.1"/>
</dbReference>
<keyword evidence="1" id="KW-0723">Serine/threonine-protein kinase</keyword>
<dbReference type="CDD" id="cd16936">
    <property type="entry name" value="HATPase_RsbW-like"/>
    <property type="match status" value="1"/>
</dbReference>
<name>A0A7W7H1K0_9ACTN</name>
<proteinExistence type="predicted"/>
<dbReference type="Gene3D" id="3.30.565.10">
    <property type="entry name" value="Histidine kinase-like ATPase, C-terminal domain"/>
    <property type="match status" value="1"/>
</dbReference>
<evidence type="ECO:0000313" key="4">
    <source>
        <dbReference type="Proteomes" id="UP000546162"/>
    </source>
</evidence>
<keyword evidence="1" id="KW-0418">Kinase</keyword>
<dbReference type="InterPro" id="IPR036890">
    <property type="entry name" value="HATPase_C_sf"/>
</dbReference>
<feature type="domain" description="Histidine kinase/HSP90-like ATPase" evidence="2">
    <location>
        <begin position="28"/>
        <end position="136"/>
    </location>
</feature>
<reference evidence="3 4" key="1">
    <citation type="submission" date="2020-08" db="EMBL/GenBank/DDBJ databases">
        <title>Sequencing the genomes of 1000 actinobacteria strains.</title>
        <authorList>
            <person name="Klenk H.-P."/>
        </authorList>
    </citation>
    <scope>NUCLEOTIDE SEQUENCE [LARGE SCALE GENOMIC DNA]</scope>
    <source>
        <strain evidence="3 4">DSM 45809</strain>
    </source>
</reference>
<dbReference type="Proteomes" id="UP000546162">
    <property type="component" value="Unassembled WGS sequence"/>
</dbReference>
<dbReference type="SUPFAM" id="SSF55874">
    <property type="entry name" value="ATPase domain of HSP90 chaperone/DNA topoisomerase II/histidine kinase"/>
    <property type="match status" value="1"/>
</dbReference>
<comment type="caution">
    <text evidence="3">The sequence shown here is derived from an EMBL/GenBank/DDBJ whole genome shotgun (WGS) entry which is preliminary data.</text>
</comment>
<dbReference type="Pfam" id="PF13581">
    <property type="entry name" value="HATPase_c_2"/>
    <property type="match status" value="1"/>
</dbReference>
<dbReference type="EMBL" id="JACHNB010000001">
    <property type="protein sequence ID" value="MBB4742288.1"/>
    <property type="molecule type" value="Genomic_DNA"/>
</dbReference>
<evidence type="ECO:0000313" key="3">
    <source>
        <dbReference type="EMBL" id="MBB4742288.1"/>
    </source>
</evidence>
<protein>
    <submittedName>
        <fullName evidence="3">Anti-sigma regulatory factor (Ser/Thr protein kinase)</fullName>
    </submittedName>
</protein>
<dbReference type="PANTHER" id="PTHR35526">
    <property type="entry name" value="ANTI-SIGMA-F FACTOR RSBW-RELATED"/>
    <property type="match status" value="1"/>
</dbReference>
<gene>
    <name evidence="3" type="ORF">BJY16_005747</name>
</gene>
<dbReference type="GO" id="GO:0004674">
    <property type="term" value="F:protein serine/threonine kinase activity"/>
    <property type="evidence" value="ECO:0007669"/>
    <property type="project" value="UniProtKB-KW"/>
</dbReference>
<keyword evidence="4" id="KW-1185">Reference proteome</keyword>
<sequence length="142" mass="14705">MIEWDVCRPPDADEELARWSLHEAPELSALRTGLRAAVMAGAGFGPDPEDLAERLVMVGTELAGNALRHAGSPALVVLQRSAGTLVIVISDSDAATGPAVDRKRPAGQGGLGLVLAQRLATSVGWHPTSGGKLVWAAFAPPP</sequence>
<dbReference type="PANTHER" id="PTHR35526:SF3">
    <property type="entry name" value="ANTI-SIGMA-F FACTOR RSBW"/>
    <property type="match status" value="1"/>
</dbReference>